<dbReference type="AlphaFoldDB" id="A0A375H8I8"/>
<evidence type="ECO:0000313" key="2">
    <source>
        <dbReference type="EMBL" id="SPD48434.1"/>
    </source>
</evidence>
<evidence type="ECO:0000256" key="1">
    <source>
        <dbReference type="SAM" id="MobiDB-lite"/>
    </source>
</evidence>
<gene>
    <name evidence="2" type="ORF">CBM2607_20428</name>
</gene>
<protein>
    <submittedName>
        <fullName evidence="2">Uncharacterized protein</fullName>
    </submittedName>
</protein>
<reference evidence="2 3" key="1">
    <citation type="submission" date="2018-01" db="EMBL/GenBank/DDBJ databases">
        <authorList>
            <person name="Clerissi C."/>
        </authorList>
    </citation>
    <scope>NUCLEOTIDE SEQUENCE [LARGE SCALE GENOMIC DNA]</scope>
    <source>
        <strain evidence="2">Cupriavidus taiwanensis STM 6160</strain>
    </source>
</reference>
<name>A0A375H8I8_9BURK</name>
<evidence type="ECO:0000313" key="3">
    <source>
        <dbReference type="Proteomes" id="UP000255168"/>
    </source>
</evidence>
<dbReference type="Proteomes" id="UP000255168">
    <property type="component" value="Chromosome I"/>
</dbReference>
<feature type="compositionally biased region" description="Basic and acidic residues" evidence="1">
    <location>
        <begin position="1"/>
        <end position="17"/>
    </location>
</feature>
<proteinExistence type="predicted"/>
<feature type="region of interest" description="Disordered" evidence="1">
    <location>
        <begin position="1"/>
        <end position="36"/>
    </location>
</feature>
<accession>A0A375H8I8</accession>
<dbReference type="EMBL" id="LT984806">
    <property type="protein sequence ID" value="SPD48434.1"/>
    <property type="molecule type" value="Genomic_DNA"/>
</dbReference>
<sequence>MDRVVQRASGEDADVRAALRPRSVGRPPGNHPDAARHVAKGWRDRNRMRAFAASCLYVPLAQYRRCS</sequence>
<organism evidence="2 3">
    <name type="scientific">Cupriavidus neocaledonicus</name>
    <dbReference type="NCBI Taxonomy" id="1040979"/>
    <lineage>
        <taxon>Bacteria</taxon>
        <taxon>Pseudomonadati</taxon>
        <taxon>Pseudomonadota</taxon>
        <taxon>Betaproteobacteria</taxon>
        <taxon>Burkholderiales</taxon>
        <taxon>Burkholderiaceae</taxon>
        <taxon>Cupriavidus</taxon>
    </lineage>
</organism>